<dbReference type="InterPro" id="IPR036436">
    <property type="entry name" value="Disintegrin_dom_sf"/>
</dbReference>
<evidence type="ECO:0000259" key="1">
    <source>
        <dbReference type="SMART" id="SM00608"/>
    </source>
</evidence>
<name>G3U7L5_LOXAF</name>
<proteinExistence type="predicted"/>
<dbReference type="Ensembl" id="ENSLAFT00000030358.1">
    <property type="protein sequence ID" value="ENSLAFP00000023823.1"/>
    <property type="gene ID" value="ENSLAFG00000004709.4"/>
</dbReference>
<dbReference type="AlphaFoldDB" id="G3U7L5"/>
<reference evidence="2" key="2">
    <citation type="submission" date="2025-08" db="UniProtKB">
        <authorList>
            <consortium name="Ensembl"/>
        </authorList>
    </citation>
    <scope>IDENTIFICATION</scope>
    <source>
        <strain evidence="2">Isolate ISIS603380</strain>
    </source>
</reference>
<dbReference type="GO" id="GO:0005886">
    <property type="term" value="C:plasma membrane"/>
    <property type="evidence" value="ECO:0007669"/>
    <property type="project" value="TreeGrafter"/>
</dbReference>
<dbReference type="GO" id="GO:0007339">
    <property type="term" value="P:binding of sperm to zona pellucida"/>
    <property type="evidence" value="ECO:0007669"/>
    <property type="project" value="TreeGrafter"/>
</dbReference>
<dbReference type="Gene3D" id="4.10.70.10">
    <property type="entry name" value="Disintegrin domain"/>
    <property type="match status" value="1"/>
</dbReference>
<reference evidence="2" key="3">
    <citation type="submission" date="2025-09" db="UniProtKB">
        <authorList>
            <consortium name="Ensembl"/>
        </authorList>
    </citation>
    <scope>IDENTIFICATION</scope>
    <source>
        <strain evidence="2">Isolate ISIS603380</strain>
    </source>
</reference>
<reference evidence="2 3" key="1">
    <citation type="submission" date="2009-06" db="EMBL/GenBank/DDBJ databases">
        <title>The Genome Sequence of Loxodonta africana (African elephant).</title>
        <authorList>
            <person name="Di Palma F."/>
            <person name="Heiman D."/>
            <person name="Young S."/>
            <person name="Johnson J."/>
            <person name="Lander E.S."/>
            <person name="Lindblad-Toh K."/>
        </authorList>
    </citation>
    <scope>NUCLEOTIDE SEQUENCE [LARGE SCALE GENOMIC DNA]</scope>
    <source>
        <strain evidence="2 3">Isolate ISIS603380</strain>
    </source>
</reference>
<dbReference type="SMART" id="SM00608">
    <property type="entry name" value="ACR"/>
    <property type="match status" value="1"/>
</dbReference>
<dbReference type="HOGENOM" id="CLU_123125_0_0_1"/>
<accession>G3U7L5</accession>
<dbReference type="InterPro" id="IPR006586">
    <property type="entry name" value="ADAM_Cys-rich"/>
</dbReference>
<dbReference type="Pfam" id="PF08516">
    <property type="entry name" value="ADAM_CR"/>
    <property type="match status" value="1"/>
</dbReference>
<gene>
    <name evidence="2" type="primary">ADAM9</name>
</gene>
<dbReference type="GO" id="GO:0007155">
    <property type="term" value="P:cell adhesion"/>
    <property type="evidence" value="ECO:0007669"/>
    <property type="project" value="TreeGrafter"/>
</dbReference>
<dbReference type="GeneTree" id="ENSGT00940000156239"/>
<dbReference type="GO" id="GO:0008584">
    <property type="term" value="P:male gonad development"/>
    <property type="evidence" value="ECO:0007669"/>
    <property type="project" value="TreeGrafter"/>
</dbReference>
<dbReference type="PANTHER" id="PTHR11905">
    <property type="entry name" value="ADAM A DISINTEGRIN AND METALLOPROTEASE DOMAIN"/>
    <property type="match status" value="1"/>
</dbReference>
<evidence type="ECO:0000313" key="2">
    <source>
        <dbReference type="Ensembl" id="ENSLAFP00000023823.1"/>
    </source>
</evidence>
<feature type="domain" description="ADAM cysteine-rich" evidence="1">
    <location>
        <begin position="21"/>
        <end position="123"/>
    </location>
</feature>
<sequence>CDVPEYCNGSSQLCQPDVFIQNGHPCQNNKAYCYNGMCQYYDAQCQVIFGSSSRNAPFACYEEIQPQSDRFGNCGLTNKVSDILCGKLVCSWPHKRLILRTNLSVFYTHRRDEICVVTYRGDG</sequence>
<organism evidence="2 3">
    <name type="scientific">Loxodonta africana</name>
    <name type="common">African elephant</name>
    <dbReference type="NCBI Taxonomy" id="9785"/>
    <lineage>
        <taxon>Eukaryota</taxon>
        <taxon>Metazoa</taxon>
        <taxon>Chordata</taxon>
        <taxon>Craniata</taxon>
        <taxon>Vertebrata</taxon>
        <taxon>Euteleostomi</taxon>
        <taxon>Mammalia</taxon>
        <taxon>Eutheria</taxon>
        <taxon>Afrotheria</taxon>
        <taxon>Proboscidea</taxon>
        <taxon>Elephantidae</taxon>
        <taxon>Loxodonta</taxon>
    </lineage>
</organism>
<dbReference type="Proteomes" id="UP000007646">
    <property type="component" value="Unassembled WGS sequence"/>
</dbReference>
<protein>
    <submittedName>
        <fullName evidence="2">ADAM metallopeptidase domain 9</fullName>
    </submittedName>
</protein>
<evidence type="ECO:0000313" key="3">
    <source>
        <dbReference type="Proteomes" id="UP000007646"/>
    </source>
</evidence>
<dbReference type="PANTHER" id="PTHR11905:SF158">
    <property type="entry name" value="DISINTEGRIN AND METALLOPROTEINASE DOMAIN-CONTAINING PROTEIN 18"/>
    <property type="match status" value="1"/>
</dbReference>
<keyword evidence="3" id="KW-1185">Reference proteome</keyword>
<dbReference type="SUPFAM" id="SSF57552">
    <property type="entry name" value="Blood coagulation inhibitor (disintegrin)"/>
    <property type="match status" value="1"/>
</dbReference>